<reference evidence="1" key="1">
    <citation type="submission" date="2021-05" db="EMBL/GenBank/DDBJ databases">
        <authorList>
            <person name="Pan Q."/>
            <person name="Jouanno E."/>
            <person name="Zahm M."/>
            <person name="Klopp C."/>
            <person name="Cabau C."/>
            <person name="Louis A."/>
            <person name="Berthelot C."/>
            <person name="Parey E."/>
            <person name="Roest Crollius H."/>
            <person name="Montfort J."/>
            <person name="Robinson-Rechavi M."/>
            <person name="Bouchez O."/>
            <person name="Lampietro C."/>
            <person name="Lopez Roques C."/>
            <person name="Donnadieu C."/>
            <person name="Postlethwait J."/>
            <person name="Bobe J."/>
            <person name="Dillon D."/>
            <person name="Chandos A."/>
            <person name="von Hippel F."/>
            <person name="Guiguen Y."/>
        </authorList>
    </citation>
    <scope>NUCLEOTIDE SEQUENCE</scope>
    <source>
        <strain evidence="1">YG-Jan2019</strain>
    </source>
</reference>
<proteinExistence type="predicted"/>
<comment type="caution">
    <text evidence="1">The sequence shown here is derived from an EMBL/GenBank/DDBJ whole genome shotgun (WGS) entry which is preliminary data.</text>
</comment>
<dbReference type="EMBL" id="CM055752">
    <property type="protein sequence ID" value="KAJ7992180.1"/>
    <property type="molecule type" value="Genomic_DNA"/>
</dbReference>
<organism evidence="1 2">
    <name type="scientific">Dallia pectoralis</name>
    <name type="common">Alaska blackfish</name>
    <dbReference type="NCBI Taxonomy" id="75939"/>
    <lineage>
        <taxon>Eukaryota</taxon>
        <taxon>Metazoa</taxon>
        <taxon>Chordata</taxon>
        <taxon>Craniata</taxon>
        <taxon>Vertebrata</taxon>
        <taxon>Euteleostomi</taxon>
        <taxon>Actinopterygii</taxon>
        <taxon>Neopterygii</taxon>
        <taxon>Teleostei</taxon>
        <taxon>Protacanthopterygii</taxon>
        <taxon>Esociformes</taxon>
        <taxon>Umbridae</taxon>
        <taxon>Dallia</taxon>
    </lineage>
</organism>
<accession>A0ACC2FLS6</accession>
<name>A0ACC2FLS6_DALPE</name>
<evidence type="ECO:0000313" key="2">
    <source>
        <dbReference type="Proteomes" id="UP001157502"/>
    </source>
</evidence>
<protein>
    <submittedName>
        <fullName evidence="1">Uncharacterized protein</fullName>
    </submittedName>
</protein>
<dbReference type="Proteomes" id="UP001157502">
    <property type="component" value="Chromosome 25"/>
</dbReference>
<gene>
    <name evidence="1" type="ORF">DPEC_G00275850</name>
</gene>
<evidence type="ECO:0000313" key="1">
    <source>
        <dbReference type="EMBL" id="KAJ7992180.1"/>
    </source>
</evidence>
<sequence length="158" mass="16832">MHCETSTVTRIQLQPSIMSNYTVRREDADSELESRAAELPPTVQRAGTVSEPGNAGVGFHGGSQTRTGAESVPAVEGNRLTGTCSCSLMEDLPQHCPPLPPGPGMVTPRVPVVTGRHTARQVSDKREEPQTISRSFSADALLGVLGFFNPGSNRTHNP</sequence>
<keyword evidence="2" id="KW-1185">Reference proteome</keyword>